<feature type="domain" description="YjeF C-terminal" evidence="20">
    <location>
        <begin position="229"/>
        <end position="503"/>
    </location>
</feature>
<evidence type="ECO:0000259" key="21">
    <source>
        <dbReference type="PROSITE" id="PS51385"/>
    </source>
</evidence>
<dbReference type="PANTHER" id="PTHR12592:SF0">
    <property type="entry name" value="ATP-DEPENDENT (S)-NAD(P)H-HYDRATE DEHYDRATASE"/>
    <property type="match status" value="1"/>
</dbReference>
<evidence type="ECO:0000256" key="10">
    <source>
        <dbReference type="ARBA" id="ARBA00023027"/>
    </source>
</evidence>
<dbReference type="GO" id="GO:0046872">
    <property type="term" value="F:metal ion binding"/>
    <property type="evidence" value="ECO:0007669"/>
    <property type="project" value="UniProtKB-UniRule"/>
</dbReference>
<feature type="binding site" evidence="17">
    <location>
        <position position="264"/>
    </location>
    <ligand>
        <name>(6S)-NADPHX</name>
        <dbReference type="ChEBI" id="CHEBI:64076"/>
    </ligand>
</feature>
<protein>
    <recommendedName>
        <fullName evidence="19">Bifunctional NAD(P)H-hydrate repair enzyme</fullName>
    </recommendedName>
    <alternativeName>
        <fullName evidence="19">Nicotinamide nucleotide repair protein</fullName>
    </alternativeName>
    <domain>
        <recommendedName>
            <fullName evidence="19">ADP-dependent (S)-NAD(P)H-hydrate dehydratase</fullName>
            <ecNumber evidence="19">4.2.1.136</ecNumber>
        </recommendedName>
        <alternativeName>
            <fullName evidence="19">ADP-dependent NAD(P)HX dehydratase</fullName>
        </alternativeName>
    </domain>
    <domain>
        <recommendedName>
            <fullName evidence="19">NAD(P)H-hydrate epimerase</fullName>
            <ecNumber evidence="19">5.1.99.6</ecNumber>
        </recommendedName>
    </domain>
</protein>
<comment type="similarity">
    <text evidence="18">Belongs to the NnrE/AIBP family.</text>
</comment>
<evidence type="ECO:0000256" key="17">
    <source>
        <dbReference type="HAMAP-Rule" id="MF_01965"/>
    </source>
</evidence>
<dbReference type="SUPFAM" id="SSF64153">
    <property type="entry name" value="YjeF N-terminal domain-like"/>
    <property type="match status" value="1"/>
</dbReference>
<feature type="binding site" evidence="18">
    <location>
        <begin position="57"/>
        <end position="61"/>
    </location>
    <ligand>
        <name>(6S)-NADPHX</name>
        <dbReference type="ChEBI" id="CHEBI:64076"/>
    </ligand>
</feature>
<dbReference type="EMBL" id="JRNU01000005">
    <property type="protein sequence ID" value="KGF52864.1"/>
    <property type="molecule type" value="Genomic_DNA"/>
</dbReference>
<dbReference type="InterPro" id="IPR017953">
    <property type="entry name" value="Carbohydrate_kinase_pred_CS"/>
</dbReference>
<dbReference type="NCBIfam" id="TIGR00196">
    <property type="entry name" value="yjeF_cterm"/>
    <property type="match status" value="1"/>
</dbReference>
<comment type="similarity">
    <text evidence="4 19">In the C-terminal section; belongs to the NnrD/CARKD family.</text>
</comment>
<dbReference type="HAMAP" id="MF_01965">
    <property type="entry name" value="NADHX_dehydratase"/>
    <property type="match status" value="1"/>
</dbReference>
<evidence type="ECO:0000256" key="14">
    <source>
        <dbReference type="ARBA" id="ARBA00025153"/>
    </source>
</evidence>
<keyword evidence="6 17" id="KW-0547">Nucleotide-binding</keyword>
<dbReference type="EC" id="4.2.1.136" evidence="19"/>
<comment type="function">
    <text evidence="18">Catalyzes the epimerization of the S- and R-forms of NAD(P)HX, a damaged form of NAD(P)H that is a result of enzymatic or heat-dependent hydration. This is a prerequisite for the S-specific NAD(P)H-hydrate dehydratase to allow the repair of both epimers of NAD(P)HX.</text>
</comment>
<dbReference type="PANTHER" id="PTHR12592">
    <property type="entry name" value="ATP-DEPENDENT (S)-NAD(P)H-HYDRATE DEHYDRATASE FAMILY MEMBER"/>
    <property type="match status" value="1"/>
</dbReference>
<evidence type="ECO:0000259" key="20">
    <source>
        <dbReference type="PROSITE" id="PS51383"/>
    </source>
</evidence>
<dbReference type="InterPro" id="IPR036652">
    <property type="entry name" value="YjeF_N_dom_sf"/>
</dbReference>
<feature type="binding site" evidence="18">
    <location>
        <position position="163"/>
    </location>
    <ligand>
        <name>K(+)</name>
        <dbReference type="ChEBI" id="CHEBI:29103"/>
    </ligand>
</feature>
<evidence type="ECO:0000256" key="6">
    <source>
        <dbReference type="ARBA" id="ARBA00022741"/>
    </source>
</evidence>
<dbReference type="RefSeq" id="WP_036854119.1">
    <property type="nucleotide sequence ID" value="NZ_JRNU01000005.1"/>
</dbReference>
<evidence type="ECO:0000256" key="15">
    <source>
        <dbReference type="ARBA" id="ARBA00048238"/>
    </source>
</evidence>
<dbReference type="SUPFAM" id="SSF53613">
    <property type="entry name" value="Ribokinase-like"/>
    <property type="match status" value="1"/>
</dbReference>
<evidence type="ECO:0000256" key="11">
    <source>
        <dbReference type="ARBA" id="ARBA00023235"/>
    </source>
</evidence>
<evidence type="ECO:0000313" key="23">
    <source>
        <dbReference type="Proteomes" id="UP000029614"/>
    </source>
</evidence>
<comment type="caution">
    <text evidence="22">The sequence shown here is derived from an EMBL/GenBank/DDBJ whole genome shotgun (WGS) entry which is preliminary data.</text>
</comment>
<evidence type="ECO:0000256" key="16">
    <source>
        <dbReference type="ARBA" id="ARBA00049209"/>
    </source>
</evidence>
<comment type="catalytic activity">
    <reaction evidence="2 18 19">
        <text>(6R)-NADPHX = (6S)-NADPHX</text>
        <dbReference type="Rhea" id="RHEA:32227"/>
        <dbReference type="ChEBI" id="CHEBI:64076"/>
        <dbReference type="ChEBI" id="CHEBI:64077"/>
        <dbReference type="EC" id="5.1.99.6"/>
    </reaction>
</comment>
<feature type="binding site" evidence="17">
    <location>
        <position position="443"/>
    </location>
    <ligand>
        <name>AMP</name>
        <dbReference type="ChEBI" id="CHEBI:456215"/>
    </ligand>
</feature>
<dbReference type="PROSITE" id="PS51383">
    <property type="entry name" value="YJEF_C_3"/>
    <property type="match status" value="1"/>
</dbReference>
<evidence type="ECO:0000256" key="4">
    <source>
        <dbReference type="ARBA" id="ARBA00009524"/>
    </source>
</evidence>
<evidence type="ECO:0000256" key="8">
    <source>
        <dbReference type="ARBA" id="ARBA00022857"/>
    </source>
</evidence>
<comment type="cofactor">
    <cofactor evidence="17">
        <name>Mg(2+)</name>
        <dbReference type="ChEBI" id="CHEBI:18420"/>
    </cofactor>
</comment>
<dbReference type="HAMAP" id="MF_01966">
    <property type="entry name" value="NADHX_epimerase"/>
    <property type="match status" value="1"/>
</dbReference>
<comment type="function">
    <text evidence="17">Catalyzes the dehydration of the S-form of NAD(P)HX at the expense of ADP, which is converted to AMP. Together with NAD(P)HX epimerase, which catalyzes the epimerization of the S- and R-forms, the enzyme allows the repair of both epimers of NAD(P)HX, a damaged form of NAD(P)H that is a result of enzymatic or heat-dependent hydration.</text>
</comment>
<comment type="catalytic activity">
    <reaction evidence="1 18 19">
        <text>(6R)-NADHX = (6S)-NADHX</text>
        <dbReference type="Rhea" id="RHEA:32215"/>
        <dbReference type="ChEBI" id="CHEBI:64074"/>
        <dbReference type="ChEBI" id="CHEBI:64075"/>
        <dbReference type="EC" id="5.1.99.6"/>
    </reaction>
</comment>
<dbReference type="InterPro" id="IPR000631">
    <property type="entry name" value="CARKD"/>
</dbReference>
<feature type="binding site" evidence="18">
    <location>
        <position position="127"/>
    </location>
    <ligand>
        <name>K(+)</name>
        <dbReference type="ChEBI" id="CHEBI:29103"/>
    </ligand>
</feature>
<dbReference type="Proteomes" id="UP000029614">
    <property type="component" value="Unassembled WGS sequence"/>
</dbReference>
<dbReference type="InterPro" id="IPR030677">
    <property type="entry name" value="Nnr"/>
</dbReference>
<keyword evidence="5 18" id="KW-0479">Metal-binding</keyword>
<keyword evidence="12 17" id="KW-0456">Lyase</keyword>
<evidence type="ECO:0000256" key="7">
    <source>
        <dbReference type="ARBA" id="ARBA00022840"/>
    </source>
</evidence>
<dbReference type="InterPro" id="IPR004443">
    <property type="entry name" value="YjeF_N_dom"/>
</dbReference>
<dbReference type="PROSITE" id="PS01050">
    <property type="entry name" value="YJEF_C_2"/>
    <property type="match status" value="1"/>
</dbReference>
<evidence type="ECO:0000256" key="12">
    <source>
        <dbReference type="ARBA" id="ARBA00023239"/>
    </source>
</evidence>
<keyword evidence="13" id="KW-0511">Multifunctional enzyme</keyword>
<evidence type="ECO:0000313" key="22">
    <source>
        <dbReference type="EMBL" id="KGF52864.1"/>
    </source>
</evidence>
<evidence type="ECO:0000256" key="9">
    <source>
        <dbReference type="ARBA" id="ARBA00022958"/>
    </source>
</evidence>
<dbReference type="Gene3D" id="3.40.1190.20">
    <property type="match status" value="1"/>
</dbReference>
<dbReference type="AlphaFoldDB" id="A0A096D5Q8"/>
<dbReference type="OrthoDB" id="9806925at2"/>
<keyword evidence="8 17" id="KW-0521">NADP</keyword>
<feature type="binding site" evidence="18">
    <location>
        <position position="160"/>
    </location>
    <ligand>
        <name>(6S)-NADPHX</name>
        <dbReference type="ChEBI" id="CHEBI:64076"/>
    </ligand>
</feature>
<comment type="catalytic activity">
    <reaction evidence="15 17 19">
        <text>(6S)-NADHX + ADP = AMP + phosphate + NADH + H(+)</text>
        <dbReference type="Rhea" id="RHEA:32223"/>
        <dbReference type="ChEBI" id="CHEBI:15378"/>
        <dbReference type="ChEBI" id="CHEBI:43474"/>
        <dbReference type="ChEBI" id="CHEBI:57945"/>
        <dbReference type="ChEBI" id="CHEBI:64074"/>
        <dbReference type="ChEBI" id="CHEBI:456215"/>
        <dbReference type="ChEBI" id="CHEBI:456216"/>
        <dbReference type="EC" id="4.2.1.136"/>
    </reaction>
</comment>
<proteinExistence type="inferred from homology"/>
<comment type="subunit">
    <text evidence="17">Homotetramer.</text>
</comment>
<dbReference type="CDD" id="cd01171">
    <property type="entry name" value="YXKO-related"/>
    <property type="match status" value="1"/>
</dbReference>
<keyword evidence="9 18" id="KW-0630">Potassium</keyword>
<dbReference type="Pfam" id="PF03853">
    <property type="entry name" value="YjeF_N"/>
    <property type="match status" value="1"/>
</dbReference>
<feature type="binding site" evidence="17">
    <location>
        <position position="327"/>
    </location>
    <ligand>
        <name>(6S)-NADPHX</name>
        <dbReference type="ChEBI" id="CHEBI:64076"/>
    </ligand>
</feature>
<evidence type="ECO:0000256" key="5">
    <source>
        <dbReference type="ARBA" id="ARBA00022723"/>
    </source>
</evidence>
<reference evidence="22 23" key="1">
    <citation type="submission" date="2014-07" db="EMBL/GenBank/DDBJ databases">
        <authorList>
            <person name="McCorrison J."/>
            <person name="Sanka R."/>
            <person name="Torralba M."/>
            <person name="Gillis M."/>
            <person name="Haft D.H."/>
            <person name="Methe B."/>
            <person name="Sutton G."/>
            <person name="Nelson K.E."/>
        </authorList>
    </citation>
    <scope>NUCLEOTIDE SEQUENCE [LARGE SCALE GENOMIC DNA]</scope>
    <source>
        <strain evidence="22 23">DNF00058</strain>
    </source>
</reference>
<comment type="caution">
    <text evidence="18">Lacks conserved residue(s) required for the propagation of feature annotation.</text>
</comment>
<name>A0A096D5Q8_9BACT</name>
<dbReference type="Pfam" id="PF01256">
    <property type="entry name" value="Carb_kinase"/>
    <property type="match status" value="1"/>
</dbReference>
<feature type="domain" description="YjeF N-terminal" evidence="21">
    <location>
        <begin position="9"/>
        <end position="219"/>
    </location>
</feature>
<keyword evidence="23" id="KW-1185">Reference proteome</keyword>
<evidence type="ECO:0000256" key="3">
    <source>
        <dbReference type="ARBA" id="ARBA00006001"/>
    </source>
</evidence>
<dbReference type="Gene3D" id="3.40.50.10260">
    <property type="entry name" value="YjeF N-terminal domain"/>
    <property type="match status" value="1"/>
</dbReference>
<feature type="binding site" evidence="17">
    <location>
        <position position="444"/>
    </location>
    <ligand>
        <name>(6S)-NADPHX</name>
        <dbReference type="ChEBI" id="CHEBI:64076"/>
    </ligand>
</feature>
<dbReference type="GO" id="GO:0046496">
    <property type="term" value="P:nicotinamide nucleotide metabolic process"/>
    <property type="evidence" value="ECO:0007669"/>
    <property type="project" value="UniProtKB-UniRule"/>
</dbReference>
<feature type="binding site" evidence="17">
    <location>
        <begin position="414"/>
        <end position="418"/>
    </location>
    <ligand>
        <name>AMP</name>
        <dbReference type="ChEBI" id="CHEBI:456215"/>
    </ligand>
</feature>
<dbReference type="GO" id="GO:0052856">
    <property type="term" value="F:NAD(P)HX epimerase activity"/>
    <property type="evidence" value="ECO:0007669"/>
    <property type="project" value="UniProtKB-UniRule"/>
</dbReference>
<evidence type="ECO:0000256" key="1">
    <source>
        <dbReference type="ARBA" id="ARBA00000013"/>
    </source>
</evidence>
<organism evidence="22 23">
    <name type="scientific">Prevotella amnii DNF00058</name>
    <dbReference type="NCBI Taxonomy" id="1401066"/>
    <lineage>
        <taxon>Bacteria</taxon>
        <taxon>Pseudomonadati</taxon>
        <taxon>Bacteroidota</taxon>
        <taxon>Bacteroidia</taxon>
        <taxon>Bacteroidales</taxon>
        <taxon>Prevotellaceae</taxon>
        <taxon>Prevotella</taxon>
    </lineage>
</organism>
<dbReference type="PIRSF" id="PIRSF017184">
    <property type="entry name" value="Nnr"/>
    <property type="match status" value="1"/>
</dbReference>
<dbReference type="GO" id="GO:0005524">
    <property type="term" value="F:ATP binding"/>
    <property type="evidence" value="ECO:0007669"/>
    <property type="project" value="UniProtKB-UniRule"/>
</dbReference>
<evidence type="ECO:0000256" key="19">
    <source>
        <dbReference type="PIRNR" id="PIRNR017184"/>
    </source>
</evidence>
<dbReference type="NCBIfam" id="TIGR00197">
    <property type="entry name" value="yjeF_nterm"/>
    <property type="match status" value="1"/>
</dbReference>
<dbReference type="GO" id="GO:0110051">
    <property type="term" value="P:metabolite repair"/>
    <property type="evidence" value="ECO:0007669"/>
    <property type="project" value="TreeGrafter"/>
</dbReference>
<keyword evidence="7 17" id="KW-0067">ATP-binding</keyword>
<keyword evidence="11 18" id="KW-0413">Isomerase</keyword>
<comment type="similarity">
    <text evidence="3 19">In the N-terminal section; belongs to the NnrE/AIBP family.</text>
</comment>
<evidence type="ECO:0000256" key="13">
    <source>
        <dbReference type="ARBA" id="ARBA00023268"/>
    </source>
</evidence>
<evidence type="ECO:0000256" key="2">
    <source>
        <dbReference type="ARBA" id="ARBA00000909"/>
    </source>
</evidence>
<comment type="function">
    <text evidence="14 19">Bifunctional enzyme that catalyzes the epimerization of the S- and R-forms of NAD(P)HX and the dehydration of the S-form of NAD(P)HX at the expense of ADP, which is converted to AMP. This allows the repair of both epimers of NAD(P)HX, a damaged form of NAD(P)H that is a result of enzymatic or heat-dependent hydration.</text>
</comment>
<feature type="binding site" evidence="18">
    <location>
        <begin position="131"/>
        <end position="137"/>
    </location>
    <ligand>
        <name>(6S)-NADPHX</name>
        <dbReference type="ChEBI" id="CHEBI:64076"/>
    </ligand>
</feature>
<accession>A0A096D5Q8</accession>
<keyword evidence="10 17" id="KW-0520">NAD</keyword>
<sequence>MKIFTSTQIHQLDRYTIERENIKSINLMERAAKAVTNTITERWSNITPIVVFAGPGNNGGDALAVARMLATLGYKVNTFLFNISEKLSEDCQANKLQLLNSKAAKDFVEVTTQFDPPELTENTLVIDGLFGIGLNKPLAGGFASLIKYINQSPAKIVSIDIPSGLLAEDNSYSVRANIIHAHLTLTFHQPKLSFLFGDNQTFLGEVKILDIRLNKDFIKTKDARFSIIEENEIRPLLLSRDDFAHKGTMGNALIIAGSYGMAGAAILASRACLRAGVGKATVHSPKANYAIMQTAVPEAIVHLDHEETVFSEPIDTDGFDALAIGPGIGVLENTAIALISQIRKAQCPIIVDADALNLLANHRTWMQQLPKGIIMTPHPKEFDRLSGVPTNNDYERLMRASDLAKSLQGYIILKGHHSALCLPNGKVIFNSTGNSGMATAGSGDVLTGIITALLARGYSQKNASLVGMYLHGLAGDLAAKEIGKESLIASDIINYLPKAFKRLEE</sequence>
<feature type="binding site" evidence="18">
    <location>
        <position position="58"/>
    </location>
    <ligand>
        <name>K(+)</name>
        <dbReference type="ChEBI" id="CHEBI:29103"/>
    </ligand>
</feature>
<comment type="cofactor">
    <cofactor evidence="18 19">
        <name>K(+)</name>
        <dbReference type="ChEBI" id="CHEBI:29103"/>
    </cofactor>
    <text evidence="18 19">Binds 1 potassium ion per subunit.</text>
</comment>
<gene>
    <name evidence="18" type="primary">nnrE</name>
    <name evidence="17" type="synonym">nnrD</name>
    <name evidence="22" type="ORF">HMPREF9302_01610</name>
</gene>
<dbReference type="GO" id="GO:0052855">
    <property type="term" value="F:ADP-dependent NAD(P)H-hydrate dehydratase activity"/>
    <property type="evidence" value="ECO:0007669"/>
    <property type="project" value="UniProtKB-UniRule"/>
</dbReference>
<comment type="catalytic activity">
    <reaction evidence="16 17 19">
        <text>(6S)-NADPHX + ADP = AMP + phosphate + NADPH + H(+)</text>
        <dbReference type="Rhea" id="RHEA:32235"/>
        <dbReference type="ChEBI" id="CHEBI:15378"/>
        <dbReference type="ChEBI" id="CHEBI:43474"/>
        <dbReference type="ChEBI" id="CHEBI:57783"/>
        <dbReference type="ChEBI" id="CHEBI:64076"/>
        <dbReference type="ChEBI" id="CHEBI:456215"/>
        <dbReference type="ChEBI" id="CHEBI:456216"/>
        <dbReference type="EC" id="4.2.1.136"/>
    </reaction>
</comment>
<evidence type="ECO:0000256" key="18">
    <source>
        <dbReference type="HAMAP-Rule" id="MF_01966"/>
    </source>
</evidence>
<dbReference type="PROSITE" id="PS51385">
    <property type="entry name" value="YJEF_N"/>
    <property type="match status" value="1"/>
</dbReference>
<feature type="binding site" evidence="17">
    <location>
        <position position="378"/>
    </location>
    <ligand>
        <name>(6S)-NADPHX</name>
        <dbReference type="ChEBI" id="CHEBI:64076"/>
    </ligand>
</feature>
<dbReference type="InterPro" id="IPR029056">
    <property type="entry name" value="Ribokinase-like"/>
</dbReference>
<comment type="similarity">
    <text evidence="17">Belongs to the NnrD/CARKD family.</text>
</comment>
<dbReference type="EC" id="5.1.99.6" evidence="19"/>